<protein>
    <recommendedName>
        <fullName evidence="10">EamA domain-containing protein</fullName>
    </recommendedName>
</protein>
<evidence type="ECO:0000256" key="8">
    <source>
        <dbReference type="SAM" id="SignalP"/>
    </source>
</evidence>
<dbReference type="PANTHER" id="PTHR30561:SF1">
    <property type="entry name" value="MULTIDRUG TRANSPORTER EMRE"/>
    <property type="match status" value="1"/>
</dbReference>
<gene>
    <name evidence="9" type="ORF">EANT1437_LOCUS4666</name>
</gene>
<dbReference type="AlphaFoldDB" id="A0A7S2R7H4"/>
<evidence type="ECO:0000256" key="5">
    <source>
        <dbReference type="ARBA" id="ARBA00022989"/>
    </source>
</evidence>
<proteinExistence type="predicted"/>
<feature type="signal peptide" evidence="8">
    <location>
        <begin position="1"/>
        <end position="25"/>
    </location>
</feature>
<accession>A0A7S2R7H4</accession>
<dbReference type="InterPro" id="IPR045324">
    <property type="entry name" value="Small_multidrug_res"/>
</dbReference>
<comment type="subcellular location">
    <subcellularLocation>
        <location evidence="1">Cell membrane</location>
        <topology evidence="1">Multi-pass membrane protein</topology>
    </subcellularLocation>
</comment>
<feature type="transmembrane region" description="Helical" evidence="7">
    <location>
        <begin position="108"/>
        <end position="125"/>
    </location>
</feature>
<evidence type="ECO:0008006" key="10">
    <source>
        <dbReference type="Google" id="ProtNLM"/>
    </source>
</evidence>
<dbReference type="GO" id="GO:0005886">
    <property type="term" value="C:plasma membrane"/>
    <property type="evidence" value="ECO:0007669"/>
    <property type="project" value="UniProtKB-SubCell"/>
</dbReference>
<feature type="chain" id="PRO_5031175406" description="EamA domain-containing protein" evidence="8">
    <location>
        <begin position="26"/>
        <end position="212"/>
    </location>
</feature>
<dbReference type="Gene3D" id="1.10.3730.20">
    <property type="match status" value="1"/>
</dbReference>
<feature type="transmembrane region" description="Helical" evidence="7">
    <location>
        <begin position="137"/>
        <end position="155"/>
    </location>
</feature>
<keyword evidence="5 7" id="KW-1133">Transmembrane helix</keyword>
<keyword evidence="2" id="KW-0813">Transport</keyword>
<feature type="transmembrane region" description="Helical" evidence="7">
    <location>
        <begin position="161"/>
        <end position="183"/>
    </location>
</feature>
<dbReference type="Pfam" id="PF00893">
    <property type="entry name" value="Multi_Drug_Res"/>
    <property type="match status" value="1"/>
</dbReference>
<feature type="transmembrane region" description="Helical" evidence="7">
    <location>
        <begin position="190"/>
        <end position="209"/>
    </location>
</feature>
<evidence type="ECO:0000256" key="3">
    <source>
        <dbReference type="ARBA" id="ARBA00022475"/>
    </source>
</evidence>
<keyword evidence="3" id="KW-1003">Cell membrane</keyword>
<evidence type="ECO:0000256" key="4">
    <source>
        <dbReference type="ARBA" id="ARBA00022692"/>
    </source>
</evidence>
<dbReference type="InterPro" id="IPR037185">
    <property type="entry name" value="EmrE-like"/>
</dbReference>
<evidence type="ECO:0000313" key="9">
    <source>
        <dbReference type="EMBL" id="CAD9662844.1"/>
    </source>
</evidence>
<keyword evidence="6 7" id="KW-0472">Membrane</keyword>
<reference evidence="9" key="1">
    <citation type="submission" date="2021-01" db="EMBL/GenBank/DDBJ databases">
        <authorList>
            <person name="Corre E."/>
            <person name="Pelletier E."/>
            <person name="Niang G."/>
            <person name="Scheremetjew M."/>
            <person name="Finn R."/>
            <person name="Kale V."/>
            <person name="Holt S."/>
            <person name="Cochrane G."/>
            <person name="Meng A."/>
            <person name="Brown T."/>
            <person name="Cohen L."/>
        </authorList>
    </citation>
    <scope>NUCLEOTIDE SEQUENCE</scope>
    <source>
        <strain evidence="9">CCMP1452</strain>
    </source>
</reference>
<keyword evidence="4 7" id="KW-0812">Transmembrane</keyword>
<sequence length="212" mass="23004">MAFREMMNLFKVALLVSLSFGGSIASSTSSSSSLMINENRQWNLPSSTHLSLASSSRQPIEDRLSSKKNIAFLANFPRGGDVTAVVDSKATVIEQLYVWVTATPTRCWVVLMIAITMEIVATAFMKTATDNDDKMALTAAMTLYMTCLSLFGLTLKQIEMSVAYAVWSGLGTGMATAVGMFFFNEKRDVAKILCVVMILLGCVGLNLVASDH</sequence>
<organism evidence="9">
    <name type="scientific">Eucampia antarctica</name>
    <dbReference type="NCBI Taxonomy" id="49252"/>
    <lineage>
        <taxon>Eukaryota</taxon>
        <taxon>Sar</taxon>
        <taxon>Stramenopiles</taxon>
        <taxon>Ochrophyta</taxon>
        <taxon>Bacillariophyta</taxon>
        <taxon>Mediophyceae</taxon>
        <taxon>Biddulphiophycidae</taxon>
        <taxon>Hemiaulales</taxon>
        <taxon>Hemiaulaceae</taxon>
        <taxon>Eucampia</taxon>
    </lineage>
</organism>
<evidence type="ECO:0000256" key="7">
    <source>
        <dbReference type="SAM" id="Phobius"/>
    </source>
</evidence>
<name>A0A7S2R7H4_9STRA</name>
<keyword evidence="8" id="KW-0732">Signal</keyword>
<dbReference type="SUPFAM" id="SSF103481">
    <property type="entry name" value="Multidrug resistance efflux transporter EmrE"/>
    <property type="match status" value="1"/>
</dbReference>
<evidence type="ECO:0000256" key="6">
    <source>
        <dbReference type="ARBA" id="ARBA00023136"/>
    </source>
</evidence>
<dbReference type="EMBL" id="HBHI01009056">
    <property type="protein sequence ID" value="CAD9662844.1"/>
    <property type="molecule type" value="Transcribed_RNA"/>
</dbReference>
<dbReference type="GO" id="GO:0022857">
    <property type="term" value="F:transmembrane transporter activity"/>
    <property type="evidence" value="ECO:0007669"/>
    <property type="project" value="InterPro"/>
</dbReference>
<dbReference type="PANTHER" id="PTHR30561">
    <property type="entry name" value="SMR FAMILY PROTON-DEPENDENT DRUG EFFLUX TRANSPORTER SUGE"/>
    <property type="match status" value="1"/>
</dbReference>
<evidence type="ECO:0000256" key="2">
    <source>
        <dbReference type="ARBA" id="ARBA00022448"/>
    </source>
</evidence>
<dbReference type="InterPro" id="IPR000390">
    <property type="entry name" value="Small_drug/metabolite_transptr"/>
</dbReference>
<evidence type="ECO:0000256" key="1">
    <source>
        <dbReference type="ARBA" id="ARBA00004651"/>
    </source>
</evidence>